<gene>
    <name evidence="1" type="ordered locus">AFE_1765</name>
</gene>
<dbReference type="Proteomes" id="UP000001362">
    <property type="component" value="Chromosome"/>
</dbReference>
<proteinExistence type="predicted"/>
<organism evidence="1 2">
    <name type="scientific">Acidithiobacillus ferrooxidans (strain ATCC 23270 / DSM 14882 / CIP 104768 / NCIMB 8455)</name>
    <name type="common">Ferrobacillus ferrooxidans (strain ATCC 23270)</name>
    <dbReference type="NCBI Taxonomy" id="243159"/>
    <lineage>
        <taxon>Bacteria</taxon>
        <taxon>Pseudomonadati</taxon>
        <taxon>Pseudomonadota</taxon>
        <taxon>Acidithiobacillia</taxon>
        <taxon>Acidithiobacillales</taxon>
        <taxon>Acidithiobacillaceae</taxon>
        <taxon>Acidithiobacillus</taxon>
    </lineage>
</organism>
<accession>B7JBM2</accession>
<protein>
    <submittedName>
        <fullName evidence="1">Uncharacterized protein</fullName>
    </submittedName>
</protein>
<dbReference type="KEGG" id="afr:AFE_1765"/>
<evidence type="ECO:0000313" key="2">
    <source>
        <dbReference type="Proteomes" id="UP000001362"/>
    </source>
</evidence>
<evidence type="ECO:0000313" key="1">
    <source>
        <dbReference type="EMBL" id="ACK79041.1"/>
    </source>
</evidence>
<name>B7JBM2_ACIF2</name>
<dbReference type="HOGENOM" id="CLU_3178954_0_0_6"/>
<sequence>MAGQTMRCCVFSKVPQARVLALGEMGIYPASFRRFPGGVLHARIDF</sequence>
<dbReference type="PaxDb" id="243159-AFE_1765"/>
<dbReference type="STRING" id="243159.AFE_1765"/>
<dbReference type="EMBL" id="CP001219">
    <property type="protein sequence ID" value="ACK79041.1"/>
    <property type="molecule type" value="Genomic_DNA"/>
</dbReference>
<dbReference type="AlphaFoldDB" id="B7JBM2"/>
<keyword evidence="2" id="KW-1185">Reference proteome</keyword>
<reference evidence="1 2" key="1">
    <citation type="journal article" date="2008" name="BMC Genomics">
        <title>Acidithiobacillus ferrooxidans metabolism: from genome sequence to industrial applications.</title>
        <authorList>
            <person name="Valdes J."/>
            <person name="Pedroso I."/>
            <person name="Quatrini R."/>
            <person name="Dodson R.J."/>
            <person name="Tettelin H."/>
            <person name="Blake R.II."/>
            <person name="Eisen J.A."/>
            <person name="Holmes D.S."/>
        </authorList>
    </citation>
    <scope>NUCLEOTIDE SEQUENCE [LARGE SCALE GENOMIC DNA]</scope>
    <source>
        <strain evidence="2">ATCC 23270 / DSM 14882 / CIP 104768 / NCIMB 8455</strain>
    </source>
</reference>